<organism evidence="2 3">
    <name type="scientific">Tanacetum coccineum</name>
    <dbReference type="NCBI Taxonomy" id="301880"/>
    <lineage>
        <taxon>Eukaryota</taxon>
        <taxon>Viridiplantae</taxon>
        <taxon>Streptophyta</taxon>
        <taxon>Embryophyta</taxon>
        <taxon>Tracheophyta</taxon>
        <taxon>Spermatophyta</taxon>
        <taxon>Magnoliopsida</taxon>
        <taxon>eudicotyledons</taxon>
        <taxon>Gunneridae</taxon>
        <taxon>Pentapetalae</taxon>
        <taxon>asterids</taxon>
        <taxon>campanulids</taxon>
        <taxon>Asterales</taxon>
        <taxon>Asteraceae</taxon>
        <taxon>Asteroideae</taxon>
        <taxon>Anthemideae</taxon>
        <taxon>Anthemidinae</taxon>
        <taxon>Tanacetum</taxon>
    </lineage>
</organism>
<feature type="compositionally biased region" description="Pro residues" evidence="1">
    <location>
        <begin position="206"/>
        <end position="219"/>
    </location>
</feature>
<comment type="caution">
    <text evidence="2">The sequence shown here is derived from an EMBL/GenBank/DDBJ whole genome shotgun (WGS) entry which is preliminary data.</text>
</comment>
<feature type="region of interest" description="Disordered" evidence="1">
    <location>
        <begin position="59"/>
        <end position="84"/>
    </location>
</feature>
<reference evidence="2" key="2">
    <citation type="submission" date="2022-01" db="EMBL/GenBank/DDBJ databases">
        <authorList>
            <person name="Yamashiro T."/>
            <person name="Shiraishi A."/>
            <person name="Satake H."/>
            <person name="Nakayama K."/>
        </authorList>
    </citation>
    <scope>NUCLEOTIDE SEQUENCE</scope>
</reference>
<evidence type="ECO:0000256" key="1">
    <source>
        <dbReference type="SAM" id="MobiDB-lite"/>
    </source>
</evidence>
<dbReference type="Proteomes" id="UP001151760">
    <property type="component" value="Unassembled WGS sequence"/>
</dbReference>
<feature type="compositionally biased region" description="Low complexity" evidence="1">
    <location>
        <begin position="59"/>
        <end position="71"/>
    </location>
</feature>
<proteinExistence type="predicted"/>
<protein>
    <submittedName>
        <fullName evidence="2">Uncharacterized protein</fullName>
    </submittedName>
</protein>
<keyword evidence="3" id="KW-1185">Reference proteome</keyword>
<gene>
    <name evidence="2" type="ORF">Tco_0991242</name>
</gene>
<sequence>MEKPQEEEPEKTNTESEVQSMVMVPIHQDTSLVPLMTTPFIDLTLPQPDSITIHAPLQTSTTTTTTITTTTLPPPPPPHPQQSTKDPILLQCIGELEQHMADLIQNNLALEERKAVDEIVMDVVDWAMQAPLRDRFSDLPTIDMKEILQQWMFKDNSYKAHEVYENLFEALEKSLKRDYSNQLLKDVDEACMKKRKRRNSPRTPSGSPPSQPPPPPPPTSASGAPGTSGASGSSQLPPPPLPLSTAWTTSDTRYESAGVFVAKESYPTDFMMNDDSIPDEQVHLSDDEDTRNDHLPKADIRKDWWKPLPEEERPATPELAWTIPLPMCQMLRTTGLLLWS</sequence>
<dbReference type="EMBL" id="BQNB010016822">
    <property type="protein sequence ID" value="GJT56188.1"/>
    <property type="molecule type" value="Genomic_DNA"/>
</dbReference>
<accession>A0ABQ5EYP4</accession>
<evidence type="ECO:0000313" key="2">
    <source>
        <dbReference type="EMBL" id="GJT56188.1"/>
    </source>
</evidence>
<name>A0ABQ5EYP4_9ASTR</name>
<evidence type="ECO:0000313" key="3">
    <source>
        <dbReference type="Proteomes" id="UP001151760"/>
    </source>
</evidence>
<feature type="region of interest" description="Disordered" evidence="1">
    <location>
        <begin position="189"/>
        <end position="247"/>
    </location>
</feature>
<reference evidence="2" key="1">
    <citation type="journal article" date="2022" name="Int. J. Mol. Sci.">
        <title>Draft Genome of Tanacetum Coccineum: Genomic Comparison of Closely Related Tanacetum-Family Plants.</title>
        <authorList>
            <person name="Yamashiro T."/>
            <person name="Shiraishi A."/>
            <person name="Nakayama K."/>
            <person name="Satake H."/>
        </authorList>
    </citation>
    <scope>NUCLEOTIDE SEQUENCE</scope>
</reference>
<feature type="compositionally biased region" description="Low complexity" evidence="1">
    <location>
        <begin position="220"/>
        <end position="234"/>
    </location>
</feature>